<dbReference type="SUPFAM" id="SSF81901">
    <property type="entry name" value="HCP-like"/>
    <property type="match status" value="1"/>
</dbReference>
<evidence type="ECO:0008006" key="3">
    <source>
        <dbReference type="Google" id="ProtNLM"/>
    </source>
</evidence>
<gene>
    <name evidence="1" type="ORF">GCM10011365_18630</name>
</gene>
<name>A0A917CTR6_9GAMM</name>
<dbReference type="InterPro" id="IPR050767">
    <property type="entry name" value="Sel1_AlgK"/>
</dbReference>
<dbReference type="InterPro" id="IPR006597">
    <property type="entry name" value="Sel1-like"/>
</dbReference>
<keyword evidence="2" id="KW-1185">Reference proteome</keyword>
<comment type="caution">
    <text evidence="1">The sequence shown here is derived from an EMBL/GenBank/DDBJ whole genome shotgun (WGS) entry which is preliminary data.</text>
</comment>
<dbReference type="Pfam" id="PF08238">
    <property type="entry name" value="Sel1"/>
    <property type="match status" value="3"/>
</dbReference>
<dbReference type="Proteomes" id="UP000605253">
    <property type="component" value="Unassembled WGS sequence"/>
</dbReference>
<dbReference type="Gene3D" id="1.25.40.10">
    <property type="entry name" value="Tetratricopeptide repeat domain"/>
    <property type="match status" value="1"/>
</dbReference>
<dbReference type="InterPro" id="IPR011990">
    <property type="entry name" value="TPR-like_helical_dom_sf"/>
</dbReference>
<dbReference type="RefSeq" id="WP_188365462.1">
    <property type="nucleotide sequence ID" value="NZ_BAABJF010000003.1"/>
</dbReference>
<protein>
    <recommendedName>
        <fullName evidence="3">TPR repeat protein</fullName>
    </recommendedName>
</protein>
<dbReference type="EMBL" id="BMEO01000007">
    <property type="protein sequence ID" value="GGF97476.1"/>
    <property type="molecule type" value="Genomic_DNA"/>
</dbReference>
<dbReference type="GO" id="GO:0036503">
    <property type="term" value="P:ERAD pathway"/>
    <property type="evidence" value="ECO:0007669"/>
    <property type="project" value="TreeGrafter"/>
</dbReference>
<organism evidence="1 2">
    <name type="scientific">Marinicella pacifica</name>
    <dbReference type="NCBI Taxonomy" id="1171543"/>
    <lineage>
        <taxon>Bacteria</taxon>
        <taxon>Pseudomonadati</taxon>
        <taxon>Pseudomonadota</taxon>
        <taxon>Gammaproteobacteria</taxon>
        <taxon>Lysobacterales</taxon>
        <taxon>Marinicellaceae</taxon>
        <taxon>Marinicella</taxon>
    </lineage>
</organism>
<dbReference type="AlphaFoldDB" id="A0A917CTR6"/>
<dbReference type="PANTHER" id="PTHR11102">
    <property type="entry name" value="SEL-1-LIKE PROTEIN"/>
    <property type="match status" value="1"/>
</dbReference>
<dbReference type="SMART" id="SM00671">
    <property type="entry name" value="SEL1"/>
    <property type="match status" value="3"/>
</dbReference>
<reference evidence="1" key="1">
    <citation type="journal article" date="2014" name="Int. J. Syst. Evol. Microbiol.">
        <title>Complete genome sequence of Corynebacterium casei LMG S-19264T (=DSM 44701T), isolated from a smear-ripened cheese.</title>
        <authorList>
            <consortium name="US DOE Joint Genome Institute (JGI-PGF)"/>
            <person name="Walter F."/>
            <person name="Albersmeier A."/>
            <person name="Kalinowski J."/>
            <person name="Ruckert C."/>
        </authorList>
    </citation>
    <scope>NUCLEOTIDE SEQUENCE</scope>
    <source>
        <strain evidence="1">CGMCC 1.12181</strain>
    </source>
</reference>
<evidence type="ECO:0000313" key="2">
    <source>
        <dbReference type="Proteomes" id="UP000605253"/>
    </source>
</evidence>
<accession>A0A917CTR6</accession>
<dbReference type="PANTHER" id="PTHR11102:SF147">
    <property type="entry name" value="SEL1L ADAPTOR SUBUNIT OF ERAD E3 UBIQUITIN LIGASE"/>
    <property type="match status" value="1"/>
</dbReference>
<sequence length="286" mass="32787">MKQIPTIIFLLTALPSLAEKPVADDQSKIAHQELIPETLLEKVQKGDGEMAYFIGSLFKQGVDNEYQTIPQDEQAAQLWFEKSAELGYAHGMYETGLMLYRDKKWPAAKKWLQQAADVGIGDAFYRLAYFHVYGVGGETVDCQKAYELFSEAKIRGVRYAYNDWAWMLTTQPDKKCRNGHQALKIMAELESEFGRQRMPWSMIDTKAAVLAEIADFNGAIELQSWVVAGYCGITVSEIDDFSQLLKDYRQRSEEDKVKGCDGFVERLQVYSQRQVWREEMVLKDDE</sequence>
<reference evidence="1" key="2">
    <citation type="submission" date="2020-09" db="EMBL/GenBank/DDBJ databases">
        <authorList>
            <person name="Sun Q."/>
            <person name="Zhou Y."/>
        </authorList>
    </citation>
    <scope>NUCLEOTIDE SEQUENCE</scope>
    <source>
        <strain evidence="1">CGMCC 1.12181</strain>
    </source>
</reference>
<evidence type="ECO:0000313" key="1">
    <source>
        <dbReference type="EMBL" id="GGF97476.1"/>
    </source>
</evidence>
<proteinExistence type="predicted"/>